<comment type="similarity">
    <text evidence="8">Belongs to the binding-protein-dependent transport system permease family.</text>
</comment>
<dbReference type="AlphaFoldDB" id="A0A4Y8LZB7"/>
<dbReference type="RefSeq" id="WP_135151953.1">
    <property type="nucleotide sequence ID" value="NZ_SOMN01000009.1"/>
</dbReference>
<dbReference type="Gene3D" id="1.10.3720.10">
    <property type="entry name" value="MetI-like"/>
    <property type="match status" value="1"/>
</dbReference>
<protein>
    <submittedName>
        <fullName evidence="10">ABC transporter permease subunit</fullName>
    </submittedName>
</protein>
<proteinExistence type="inferred from homology"/>
<dbReference type="GO" id="GO:0055085">
    <property type="term" value="P:transmembrane transport"/>
    <property type="evidence" value="ECO:0007669"/>
    <property type="project" value="InterPro"/>
</dbReference>
<feature type="transmembrane region" description="Helical" evidence="8">
    <location>
        <begin position="208"/>
        <end position="229"/>
    </location>
</feature>
<keyword evidence="6 8" id="KW-1133">Transmembrane helix</keyword>
<dbReference type="OrthoDB" id="9782004at2"/>
<feature type="transmembrane region" description="Helical" evidence="8">
    <location>
        <begin position="182"/>
        <end position="202"/>
    </location>
</feature>
<keyword evidence="4" id="KW-0997">Cell inner membrane</keyword>
<gene>
    <name evidence="10" type="ORF">E2980_09510</name>
</gene>
<evidence type="ECO:0000313" key="10">
    <source>
        <dbReference type="EMBL" id="TFE27544.1"/>
    </source>
</evidence>
<evidence type="ECO:0000313" key="11">
    <source>
        <dbReference type="Proteomes" id="UP000297900"/>
    </source>
</evidence>
<comment type="subcellular location">
    <subcellularLocation>
        <location evidence="1">Cell inner membrane</location>
        <topology evidence="1">Multi-pass membrane protein</topology>
    </subcellularLocation>
    <subcellularLocation>
        <location evidence="8">Cell membrane</location>
        <topology evidence="8">Multi-pass membrane protein</topology>
    </subcellularLocation>
</comment>
<name>A0A4Y8LZB7_9BACL</name>
<evidence type="ECO:0000256" key="3">
    <source>
        <dbReference type="ARBA" id="ARBA00022475"/>
    </source>
</evidence>
<dbReference type="InterPro" id="IPR035906">
    <property type="entry name" value="MetI-like_sf"/>
</dbReference>
<evidence type="ECO:0000256" key="1">
    <source>
        <dbReference type="ARBA" id="ARBA00004429"/>
    </source>
</evidence>
<feature type="domain" description="ABC transmembrane type-1" evidence="9">
    <location>
        <begin position="67"/>
        <end position="255"/>
    </location>
</feature>
<feature type="transmembrane region" description="Helical" evidence="8">
    <location>
        <begin position="236"/>
        <end position="257"/>
    </location>
</feature>
<keyword evidence="7 8" id="KW-0472">Membrane</keyword>
<dbReference type="SUPFAM" id="SSF161098">
    <property type="entry name" value="MetI-like"/>
    <property type="match status" value="1"/>
</dbReference>
<sequence>MRRNGVNHGKSYAFLHAIMISLFFLPFIPLLAWSFAQQWRFPDLVPTVSERAWLYVFSTHSQVKDAIFNSLGLAAVTSLLSQVVAYPAARALGLYVKRWNKTIRLLLIAPILIPGISIAIGVHVLFLHSGLSDQWLGVLLSHLIPAIPYSIYLLYGFYAGYDIGYEKQFRLLGAGRLQTFRLVELPLLRSVLSLSILFSFLISWSQYLFTVFIGGGNLITLPMLLFSTLSSGDYSLMGALCMVFVLPALIIVIFSSIGVKKDLFEEKEASRVDPIV</sequence>
<evidence type="ECO:0000256" key="7">
    <source>
        <dbReference type="ARBA" id="ARBA00023136"/>
    </source>
</evidence>
<reference evidence="10 11" key="1">
    <citation type="submission" date="2019-03" db="EMBL/GenBank/DDBJ databases">
        <title>Cohnella endophytica sp. nov., a novel endophytic bacterium isolated from bark of Sonneratia apetala.</title>
        <authorList>
            <person name="Tuo L."/>
        </authorList>
    </citation>
    <scope>NUCLEOTIDE SEQUENCE [LARGE SCALE GENOMIC DNA]</scope>
    <source>
        <strain evidence="10 11">CCTCC AB 208254</strain>
    </source>
</reference>
<keyword evidence="5 8" id="KW-0812">Transmembrane</keyword>
<evidence type="ECO:0000256" key="6">
    <source>
        <dbReference type="ARBA" id="ARBA00022989"/>
    </source>
</evidence>
<dbReference type="Proteomes" id="UP000297900">
    <property type="component" value="Unassembled WGS sequence"/>
</dbReference>
<evidence type="ECO:0000256" key="2">
    <source>
        <dbReference type="ARBA" id="ARBA00022448"/>
    </source>
</evidence>
<dbReference type="PROSITE" id="PS50928">
    <property type="entry name" value="ABC_TM1"/>
    <property type="match status" value="1"/>
</dbReference>
<feature type="transmembrane region" description="Helical" evidence="8">
    <location>
        <begin position="66"/>
        <end position="85"/>
    </location>
</feature>
<dbReference type="CDD" id="cd06261">
    <property type="entry name" value="TM_PBP2"/>
    <property type="match status" value="1"/>
</dbReference>
<evidence type="ECO:0000256" key="5">
    <source>
        <dbReference type="ARBA" id="ARBA00022692"/>
    </source>
</evidence>
<accession>A0A4Y8LZB7</accession>
<dbReference type="Pfam" id="PF00528">
    <property type="entry name" value="BPD_transp_1"/>
    <property type="match status" value="1"/>
</dbReference>
<keyword evidence="11" id="KW-1185">Reference proteome</keyword>
<feature type="transmembrane region" description="Helical" evidence="8">
    <location>
        <begin position="12"/>
        <end position="36"/>
    </location>
</feature>
<dbReference type="PANTHER" id="PTHR43357:SF4">
    <property type="entry name" value="INNER MEMBRANE ABC TRANSPORTER PERMEASE PROTEIN YDCV"/>
    <property type="match status" value="1"/>
</dbReference>
<feature type="transmembrane region" description="Helical" evidence="8">
    <location>
        <begin position="139"/>
        <end position="161"/>
    </location>
</feature>
<dbReference type="PANTHER" id="PTHR43357">
    <property type="entry name" value="INNER MEMBRANE ABC TRANSPORTER PERMEASE PROTEIN YDCV"/>
    <property type="match status" value="1"/>
</dbReference>
<evidence type="ECO:0000256" key="4">
    <source>
        <dbReference type="ARBA" id="ARBA00022519"/>
    </source>
</evidence>
<evidence type="ECO:0000259" key="9">
    <source>
        <dbReference type="PROSITE" id="PS50928"/>
    </source>
</evidence>
<organism evidence="10 11">
    <name type="scientific">Cohnella luojiensis</name>
    <dbReference type="NCBI Taxonomy" id="652876"/>
    <lineage>
        <taxon>Bacteria</taxon>
        <taxon>Bacillati</taxon>
        <taxon>Bacillota</taxon>
        <taxon>Bacilli</taxon>
        <taxon>Bacillales</taxon>
        <taxon>Paenibacillaceae</taxon>
        <taxon>Cohnella</taxon>
    </lineage>
</organism>
<feature type="transmembrane region" description="Helical" evidence="8">
    <location>
        <begin position="105"/>
        <end position="127"/>
    </location>
</feature>
<evidence type="ECO:0000256" key="8">
    <source>
        <dbReference type="RuleBase" id="RU363032"/>
    </source>
</evidence>
<keyword evidence="2 8" id="KW-0813">Transport</keyword>
<dbReference type="GO" id="GO:0005886">
    <property type="term" value="C:plasma membrane"/>
    <property type="evidence" value="ECO:0007669"/>
    <property type="project" value="UniProtKB-SubCell"/>
</dbReference>
<keyword evidence="3" id="KW-1003">Cell membrane</keyword>
<dbReference type="EMBL" id="SOMN01000009">
    <property type="protein sequence ID" value="TFE27544.1"/>
    <property type="molecule type" value="Genomic_DNA"/>
</dbReference>
<comment type="caution">
    <text evidence="10">The sequence shown here is derived from an EMBL/GenBank/DDBJ whole genome shotgun (WGS) entry which is preliminary data.</text>
</comment>
<dbReference type="InterPro" id="IPR000515">
    <property type="entry name" value="MetI-like"/>
</dbReference>